<evidence type="ECO:0000313" key="3">
    <source>
        <dbReference type="Proteomes" id="UP001501000"/>
    </source>
</evidence>
<accession>A0ABP7LAQ2</accession>
<feature type="compositionally biased region" description="Basic and acidic residues" evidence="1">
    <location>
        <begin position="54"/>
        <end position="73"/>
    </location>
</feature>
<evidence type="ECO:0000313" key="2">
    <source>
        <dbReference type="EMBL" id="GAA3897044.1"/>
    </source>
</evidence>
<organism evidence="2 3">
    <name type="scientific">Streptomyces gulbargensis</name>
    <dbReference type="NCBI Taxonomy" id="364901"/>
    <lineage>
        <taxon>Bacteria</taxon>
        <taxon>Bacillati</taxon>
        <taxon>Actinomycetota</taxon>
        <taxon>Actinomycetes</taxon>
        <taxon>Kitasatosporales</taxon>
        <taxon>Streptomycetaceae</taxon>
        <taxon>Streptomyces</taxon>
    </lineage>
</organism>
<dbReference type="EMBL" id="BAABAJ010000001">
    <property type="protein sequence ID" value="GAA3897044.1"/>
    <property type="molecule type" value="Genomic_DNA"/>
</dbReference>
<proteinExistence type="predicted"/>
<feature type="compositionally biased region" description="Basic and acidic residues" evidence="1">
    <location>
        <begin position="1"/>
        <end position="39"/>
    </location>
</feature>
<protein>
    <submittedName>
        <fullName evidence="2">Uncharacterized protein</fullName>
    </submittedName>
</protein>
<gene>
    <name evidence="2" type="ORF">GCM10022244_04080</name>
</gene>
<keyword evidence="3" id="KW-1185">Reference proteome</keyword>
<evidence type="ECO:0000256" key="1">
    <source>
        <dbReference type="SAM" id="MobiDB-lite"/>
    </source>
</evidence>
<dbReference type="Proteomes" id="UP001501000">
    <property type="component" value="Unassembled WGS sequence"/>
</dbReference>
<feature type="region of interest" description="Disordered" evidence="1">
    <location>
        <begin position="1"/>
        <end position="73"/>
    </location>
</feature>
<name>A0ABP7LAQ2_9ACTN</name>
<dbReference type="RefSeq" id="WP_345278114.1">
    <property type="nucleotide sequence ID" value="NZ_BAABAJ010000001.1"/>
</dbReference>
<comment type="caution">
    <text evidence="2">The sequence shown here is derived from an EMBL/GenBank/DDBJ whole genome shotgun (WGS) entry which is preliminary data.</text>
</comment>
<sequence length="73" mass="7986">MSQHRATEGNADHPRTAAEEVLKEFEEAETDVRPDARPDEDGEAADALTPSRSAQEDARRRAGDHGDESRGDV</sequence>
<reference evidence="3" key="1">
    <citation type="journal article" date="2019" name="Int. J. Syst. Evol. Microbiol.">
        <title>The Global Catalogue of Microorganisms (GCM) 10K type strain sequencing project: providing services to taxonomists for standard genome sequencing and annotation.</title>
        <authorList>
            <consortium name="The Broad Institute Genomics Platform"/>
            <consortium name="The Broad Institute Genome Sequencing Center for Infectious Disease"/>
            <person name="Wu L."/>
            <person name="Ma J."/>
        </authorList>
    </citation>
    <scope>NUCLEOTIDE SEQUENCE [LARGE SCALE GENOMIC DNA]</scope>
    <source>
        <strain evidence="3">JCM 16956</strain>
    </source>
</reference>